<gene>
    <name evidence="1" type="ORF">BD749_3507</name>
</gene>
<accession>A0A2N3U7B0</accession>
<reference evidence="1 2" key="1">
    <citation type="submission" date="2017-12" db="EMBL/GenBank/DDBJ databases">
        <title>Genomic Encyclopedia of Type Strains, Phase III (KMG-III): the genomes of soil and plant-associated and newly described type strains.</title>
        <authorList>
            <person name="Whitman W."/>
        </authorList>
    </citation>
    <scope>NUCLEOTIDE SEQUENCE [LARGE SCALE GENOMIC DNA]</scope>
    <source>
        <strain evidence="1 2">LP43</strain>
    </source>
</reference>
<proteinExistence type="predicted"/>
<dbReference type="Pfam" id="PF14175">
    <property type="entry name" value="YaaC"/>
    <property type="match status" value="1"/>
</dbReference>
<dbReference type="AlphaFoldDB" id="A0A2N3U7B0"/>
<evidence type="ECO:0000313" key="2">
    <source>
        <dbReference type="Proteomes" id="UP000233782"/>
    </source>
</evidence>
<comment type="caution">
    <text evidence="1">The sequence shown here is derived from an EMBL/GenBank/DDBJ whole genome shotgun (WGS) entry which is preliminary data.</text>
</comment>
<keyword evidence="2" id="KW-1185">Reference proteome</keyword>
<name>A0A2N3U7B0_9BACT</name>
<dbReference type="InterPro" id="IPR026988">
    <property type="entry name" value="YaaC-like"/>
</dbReference>
<sequence>MNDIWHFLREFESKELVKRFIKKKYDYGLNTSKALEITSAFTQGREYFSSCLKADISVRPLLQYYGIVALSRGLILIMNKEARENNITPSHGLKIKNWNDVNKSGKIEDVILRSSKGTFTELISVTENKSYFRAGSSGINWHVKFDIPDNEFEFSLKEISFCFPDLDMSVKSWLDVEVPYRVFNNLKLNGNKIELEIQGKCNPELLDQIFPATYFNNLEIVERNHTCIVKIDSDQFPNLAQKWVSAFQVIGDPCVVPPFRKGVYINDISTMYAASFIFGTISRYYPTTWSNINKGINNDSVLPFALNLMDFLQDKYPKIVLDFIESPYEFEKK</sequence>
<dbReference type="OrthoDB" id="1419607at2"/>
<dbReference type="Proteomes" id="UP000233782">
    <property type="component" value="Unassembled WGS sequence"/>
</dbReference>
<organism evidence="1 2">
    <name type="scientific">Pontibacter ramchanderi</name>
    <dbReference type="NCBI Taxonomy" id="1179743"/>
    <lineage>
        <taxon>Bacteria</taxon>
        <taxon>Pseudomonadati</taxon>
        <taxon>Bacteroidota</taxon>
        <taxon>Cytophagia</taxon>
        <taxon>Cytophagales</taxon>
        <taxon>Hymenobacteraceae</taxon>
        <taxon>Pontibacter</taxon>
    </lineage>
</organism>
<dbReference type="RefSeq" id="WP_101446799.1">
    <property type="nucleotide sequence ID" value="NZ_PJMU01000004.1"/>
</dbReference>
<evidence type="ECO:0000313" key="1">
    <source>
        <dbReference type="EMBL" id="PKV62626.1"/>
    </source>
</evidence>
<protein>
    <submittedName>
        <fullName evidence="1">YaaC-like protein</fullName>
    </submittedName>
</protein>
<dbReference type="EMBL" id="PJMU01000004">
    <property type="protein sequence ID" value="PKV62626.1"/>
    <property type="molecule type" value="Genomic_DNA"/>
</dbReference>